<keyword evidence="6 7" id="KW-0067">ATP-binding</keyword>
<keyword evidence="5 9" id="KW-0418">Kinase</keyword>
<accession>A0ABW1ACT3</accession>
<dbReference type="Gene3D" id="3.30.200.20">
    <property type="entry name" value="Phosphorylase Kinase, domain 1"/>
    <property type="match status" value="1"/>
</dbReference>
<dbReference type="Pfam" id="PF00069">
    <property type="entry name" value="Pkinase"/>
    <property type="match status" value="1"/>
</dbReference>
<dbReference type="Gene3D" id="3.60.15.10">
    <property type="entry name" value="Ribonuclease Z/Hydroxyacylglutathione hydrolase-like"/>
    <property type="match status" value="1"/>
</dbReference>
<feature type="binding site" evidence="7">
    <location>
        <position position="40"/>
    </location>
    <ligand>
        <name>ATP</name>
        <dbReference type="ChEBI" id="CHEBI:30616"/>
    </ligand>
</feature>
<keyword evidence="2" id="KW-0723">Serine/threonine-protein kinase</keyword>
<dbReference type="InterPro" id="IPR017441">
    <property type="entry name" value="Protein_kinase_ATP_BS"/>
</dbReference>
<evidence type="ECO:0000256" key="6">
    <source>
        <dbReference type="ARBA" id="ARBA00022840"/>
    </source>
</evidence>
<dbReference type="SMART" id="SM00220">
    <property type="entry name" value="S_TKc"/>
    <property type="match status" value="1"/>
</dbReference>
<proteinExistence type="predicted"/>
<evidence type="ECO:0000256" key="7">
    <source>
        <dbReference type="PROSITE-ProRule" id="PRU10141"/>
    </source>
</evidence>
<evidence type="ECO:0000259" key="8">
    <source>
        <dbReference type="PROSITE" id="PS50011"/>
    </source>
</evidence>
<evidence type="ECO:0000313" key="9">
    <source>
        <dbReference type="EMBL" id="MFC5751425.1"/>
    </source>
</evidence>
<dbReference type="SUPFAM" id="SSF56112">
    <property type="entry name" value="Protein kinase-like (PK-like)"/>
    <property type="match status" value="1"/>
</dbReference>
<dbReference type="InterPro" id="IPR011009">
    <property type="entry name" value="Kinase-like_dom_sf"/>
</dbReference>
<dbReference type="RefSeq" id="WP_378287339.1">
    <property type="nucleotide sequence ID" value="NZ_JBHSON010000069.1"/>
</dbReference>
<evidence type="ECO:0000256" key="3">
    <source>
        <dbReference type="ARBA" id="ARBA00022679"/>
    </source>
</evidence>
<dbReference type="PROSITE" id="PS50011">
    <property type="entry name" value="PROTEIN_KINASE_DOM"/>
    <property type="match status" value="1"/>
</dbReference>
<dbReference type="PROSITE" id="PS00108">
    <property type="entry name" value="PROTEIN_KINASE_ST"/>
    <property type="match status" value="1"/>
</dbReference>
<dbReference type="PROSITE" id="PS00107">
    <property type="entry name" value="PROTEIN_KINASE_ATP"/>
    <property type="match status" value="1"/>
</dbReference>
<keyword evidence="4 7" id="KW-0547">Nucleotide-binding</keyword>
<keyword evidence="3" id="KW-0808">Transferase</keyword>
<dbReference type="CDD" id="cd06262">
    <property type="entry name" value="metallo-hydrolase-like_MBL-fold"/>
    <property type="match status" value="1"/>
</dbReference>
<evidence type="ECO:0000313" key="10">
    <source>
        <dbReference type="Proteomes" id="UP001596074"/>
    </source>
</evidence>
<dbReference type="InterPro" id="IPR008271">
    <property type="entry name" value="Ser/Thr_kinase_AS"/>
</dbReference>
<dbReference type="EMBL" id="JBHSON010000069">
    <property type="protein sequence ID" value="MFC5751425.1"/>
    <property type="molecule type" value="Genomic_DNA"/>
</dbReference>
<comment type="caution">
    <text evidence="9">The sequence shown here is derived from an EMBL/GenBank/DDBJ whole genome shotgun (WGS) entry which is preliminary data.</text>
</comment>
<organism evidence="9 10">
    <name type="scientific">Actinomadura rugatobispora</name>
    <dbReference type="NCBI Taxonomy" id="1994"/>
    <lineage>
        <taxon>Bacteria</taxon>
        <taxon>Bacillati</taxon>
        <taxon>Actinomycetota</taxon>
        <taxon>Actinomycetes</taxon>
        <taxon>Streptosporangiales</taxon>
        <taxon>Thermomonosporaceae</taxon>
        <taxon>Actinomadura</taxon>
    </lineage>
</organism>
<dbReference type="InterPro" id="IPR036866">
    <property type="entry name" value="RibonucZ/Hydroxyglut_hydro"/>
</dbReference>
<evidence type="ECO:0000256" key="5">
    <source>
        <dbReference type="ARBA" id="ARBA00022777"/>
    </source>
</evidence>
<dbReference type="InterPro" id="IPR001279">
    <property type="entry name" value="Metallo-B-lactamas"/>
</dbReference>
<dbReference type="InterPro" id="IPR000719">
    <property type="entry name" value="Prot_kinase_dom"/>
</dbReference>
<sequence>MRGGLVLAERYRLESLLGRGGMGEVWRGVDTRLSRPVAVKMLAKPEGADPLLIQRFQREVEISARLRHPNIVVIHDGGDDGGALFLVMELLDGEDLSALIRRHPGGLPVDRALRIAAQAADALRAAHEQGVVHRDIKPANVMLLPGDHVTVMDFGIARHADQITNLTGSAVIGTPAFMAPEQFESGGEVDFRADLYALGVVLFALLTGRAPFDADTLPVLIRSIVLEPAPRIRSLRPDLPDSLDRLVDSLLAKDPRARPADARAVLELLRTAGTAPPPGPAPTPPPFPPALPVPARPPYAAGGTRVETVVTGDNGAPANTYVVGDDDEVFVIDPASRVDGISRVVGGRDAVAVILTDGEEIHVMNARNVSANAYVALPQAALPRWRSHLERASLHVPDPAQRKALRKARPDTLYKRDDDFEIGDARLTVIDVPSHIRGGVWLYSEELHALFTGFTLHTPDFRHRHQHAALLAQLPPVTRVLPGWGAETTVGALLALPG</sequence>
<gene>
    <name evidence="9" type="ORF">ACFPZN_37900</name>
</gene>
<reference evidence="10" key="1">
    <citation type="journal article" date="2019" name="Int. J. Syst. Evol. Microbiol.">
        <title>The Global Catalogue of Microorganisms (GCM) 10K type strain sequencing project: providing services to taxonomists for standard genome sequencing and annotation.</title>
        <authorList>
            <consortium name="The Broad Institute Genomics Platform"/>
            <consortium name="The Broad Institute Genome Sequencing Center for Infectious Disease"/>
            <person name="Wu L."/>
            <person name="Ma J."/>
        </authorList>
    </citation>
    <scope>NUCLEOTIDE SEQUENCE [LARGE SCALE GENOMIC DNA]</scope>
    <source>
        <strain evidence="10">KCTC 42087</strain>
    </source>
</reference>
<dbReference type="CDD" id="cd14014">
    <property type="entry name" value="STKc_PknB_like"/>
    <property type="match status" value="1"/>
</dbReference>
<dbReference type="GO" id="GO:0016301">
    <property type="term" value="F:kinase activity"/>
    <property type="evidence" value="ECO:0007669"/>
    <property type="project" value="UniProtKB-KW"/>
</dbReference>
<name>A0ABW1ACT3_9ACTN</name>
<evidence type="ECO:0000256" key="2">
    <source>
        <dbReference type="ARBA" id="ARBA00022527"/>
    </source>
</evidence>
<dbReference type="SUPFAM" id="SSF56281">
    <property type="entry name" value="Metallo-hydrolase/oxidoreductase"/>
    <property type="match status" value="1"/>
</dbReference>
<protein>
    <recommendedName>
        <fullName evidence="1">non-specific serine/threonine protein kinase</fullName>
        <ecNumber evidence="1">2.7.11.1</ecNumber>
    </recommendedName>
</protein>
<dbReference type="SMART" id="SM00849">
    <property type="entry name" value="Lactamase_B"/>
    <property type="match status" value="1"/>
</dbReference>
<dbReference type="EC" id="2.7.11.1" evidence="1"/>
<dbReference type="PANTHER" id="PTHR43289">
    <property type="entry name" value="MITOGEN-ACTIVATED PROTEIN KINASE KINASE KINASE 20-RELATED"/>
    <property type="match status" value="1"/>
</dbReference>
<dbReference type="PANTHER" id="PTHR43289:SF6">
    <property type="entry name" value="SERINE_THREONINE-PROTEIN KINASE NEKL-3"/>
    <property type="match status" value="1"/>
</dbReference>
<dbReference type="Proteomes" id="UP001596074">
    <property type="component" value="Unassembled WGS sequence"/>
</dbReference>
<evidence type="ECO:0000256" key="1">
    <source>
        <dbReference type="ARBA" id="ARBA00012513"/>
    </source>
</evidence>
<evidence type="ECO:0000256" key="4">
    <source>
        <dbReference type="ARBA" id="ARBA00022741"/>
    </source>
</evidence>
<dbReference type="Gene3D" id="1.10.510.10">
    <property type="entry name" value="Transferase(Phosphotransferase) domain 1"/>
    <property type="match status" value="1"/>
</dbReference>
<feature type="domain" description="Protein kinase" evidence="8">
    <location>
        <begin position="11"/>
        <end position="269"/>
    </location>
</feature>
<keyword evidence="10" id="KW-1185">Reference proteome</keyword>